<reference evidence="10" key="1">
    <citation type="submission" date="2016-10" db="EMBL/GenBank/DDBJ databases">
        <authorList>
            <person name="Varghese N."/>
            <person name="Submissions S."/>
        </authorList>
    </citation>
    <scope>NUCLEOTIDE SEQUENCE [LARGE SCALE GENOMIC DNA]</scope>
    <source>
        <strain evidence="10">ES.061</strain>
    </source>
</reference>
<evidence type="ECO:0000256" key="1">
    <source>
        <dbReference type="ARBA" id="ARBA00004162"/>
    </source>
</evidence>
<comment type="subcellular location">
    <subcellularLocation>
        <location evidence="1">Cell membrane</location>
        <topology evidence="1">Single-pass membrane protein</topology>
    </subcellularLocation>
    <subcellularLocation>
        <location evidence="7">Cell membrane</location>
        <topology evidence="7">Single-pass type II membrane protein</topology>
    </subcellularLocation>
</comment>
<comment type="similarity">
    <text evidence="2 7">Belongs to the ExbD/TolR family.</text>
</comment>
<dbReference type="AlphaFoldDB" id="A0A1H4IPP8"/>
<organism evidence="9 10">
    <name type="scientific">Nitratireductor aquibiodomus</name>
    <dbReference type="NCBI Taxonomy" id="204799"/>
    <lineage>
        <taxon>Bacteria</taxon>
        <taxon>Pseudomonadati</taxon>
        <taxon>Pseudomonadota</taxon>
        <taxon>Alphaproteobacteria</taxon>
        <taxon>Hyphomicrobiales</taxon>
        <taxon>Phyllobacteriaceae</taxon>
        <taxon>Nitratireductor</taxon>
    </lineage>
</organism>
<evidence type="ECO:0000256" key="5">
    <source>
        <dbReference type="ARBA" id="ARBA00022989"/>
    </source>
</evidence>
<dbReference type="Pfam" id="PF02472">
    <property type="entry name" value="ExbD"/>
    <property type="match status" value="1"/>
</dbReference>
<dbReference type="RefSeq" id="WP_090326059.1">
    <property type="nucleotide sequence ID" value="NZ_FNSL01000001.1"/>
</dbReference>
<evidence type="ECO:0000256" key="4">
    <source>
        <dbReference type="ARBA" id="ARBA00022692"/>
    </source>
</evidence>
<evidence type="ECO:0000313" key="10">
    <source>
        <dbReference type="Proteomes" id="UP000199064"/>
    </source>
</evidence>
<dbReference type="EMBL" id="FNSL01000001">
    <property type="protein sequence ID" value="SEB35182.1"/>
    <property type="molecule type" value="Genomic_DNA"/>
</dbReference>
<dbReference type="GO" id="GO:0015031">
    <property type="term" value="P:protein transport"/>
    <property type="evidence" value="ECO:0007669"/>
    <property type="project" value="UniProtKB-KW"/>
</dbReference>
<dbReference type="GO" id="GO:0022857">
    <property type="term" value="F:transmembrane transporter activity"/>
    <property type="evidence" value="ECO:0007669"/>
    <property type="project" value="InterPro"/>
</dbReference>
<evidence type="ECO:0000313" key="9">
    <source>
        <dbReference type="EMBL" id="SEB35182.1"/>
    </source>
</evidence>
<sequence>MRIDAAAVRKRKPLSLTSLIDVIFLLLLFFMLTSTFTRFARVEISGGPASVSAGGKPPDVLIRVDDPAGWRVNGQTLAEEAAIVELARLKEAGAETAVLLVRGELTSQQLVEAVENIRRNTELNLSVAR</sequence>
<keyword evidence="7" id="KW-0653">Protein transport</keyword>
<proteinExistence type="inferred from homology"/>
<name>A0A1H4IPP8_9HYPH</name>
<evidence type="ECO:0000256" key="6">
    <source>
        <dbReference type="ARBA" id="ARBA00023136"/>
    </source>
</evidence>
<keyword evidence="7" id="KW-0813">Transport</keyword>
<dbReference type="InterPro" id="IPR003400">
    <property type="entry name" value="ExbD"/>
</dbReference>
<dbReference type="GO" id="GO:0005886">
    <property type="term" value="C:plasma membrane"/>
    <property type="evidence" value="ECO:0007669"/>
    <property type="project" value="UniProtKB-SubCell"/>
</dbReference>
<accession>A0A1H4IPP8</accession>
<dbReference type="Proteomes" id="UP000199064">
    <property type="component" value="Unassembled WGS sequence"/>
</dbReference>
<evidence type="ECO:0000256" key="7">
    <source>
        <dbReference type="RuleBase" id="RU003879"/>
    </source>
</evidence>
<keyword evidence="3" id="KW-1003">Cell membrane</keyword>
<keyword evidence="4 7" id="KW-0812">Transmembrane</keyword>
<evidence type="ECO:0000256" key="3">
    <source>
        <dbReference type="ARBA" id="ARBA00022475"/>
    </source>
</evidence>
<gene>
    <name evidence="9" type="ORF">SAMN05216452_0209</name>
</gene>
<protein>
    <submittedName>
        <fullName evidence="9">Outer membrane transport energization protein ExbD</fullName>
    </submittedName>
</protein>
<keyword evidence="5 8" id="KW-1133">Transmembrane helix</keyword>
<keyword evidence="10" id="KW-1185">Reference proteome</keyword>
<evidence type="ECO:0000256" key="2">
    <source>
        <dbReference type="ARBA" id="ARBA00005811"/>
    </source>
</evidence>
<evidence type="ECO:0000256" key="8">
    <source>
        <dbReference type="SAM" id="Phobius"/>
    </source>
</evidence>
<keyword evidence="6 8" id="KW-0472">Membrane</keyword>
<feature type="transmembrane region" description="Helical" evidence="8">
    <location>
        <begin position="12"/>
        <end position="32"/>
    </location>
</feature>